<dbReference type="OrthoDB" id="10263597at2759"/>
<protein>
    <submittedName>
        <fullName evidence="2">Uncharacterized protein</fullName>
    </submittedName>
</protein>
<proteinExistence type="predicted"/>
<comment type="caution">
    <text evidence="2">The sequence shown here is derived from an EMBL/GenBank/DDBJ whole genome shotgun (WGS) entry which is preliminary data.</text>
</comment>
<reference evidence="2" key="2">
    <citation type="journal article" date="2022" name="Hortic Res">
        <title>The genome of Dioscorea zingiberensis sheds light on the biosynthesis, origin and evolution of the medicinally important diosgenin saponins.</title>
        <authorList>
            <person name="Li Y."/>
            <person name="Tan C."/>
            <person name="Li Z."/>
            <person name="Guo J."/>
            <person name="Li S."/>
            <person name="Chen X."/>
            <person name="Wang C."/>
            <person name="Dai X."/>
            <person name="Yang H."/>
            <person name="Song W."/>
            <person name="Hou L."/>
            <person name="Xu J."/>
            <person name="Tong Z."/>
            <person name="Xu A."/>
            <person name="Yuan X."/>
            <person name="Wang W."/>
            <person name="Yang Q."/>
            <person name="Chen L."/>
            <person name="Sun Z."/>
            <person name="Wang K."/>
            <person name="Pan B."/>
            <person name="Chen J."/>
            <person name="Bao Y."/>
            <person name="Liu F."/>
            <person name="Qi X."/>
            <person name="Gang D.R."/>
            <person name="Wen J."/>
            <person name="Li J."/>
        </authorList>
    </citation>
    <scope>NUCLEOTIDE SEQUENCE</scope>
    <source>
        <strain evidence="2">Dzin_1.0</strain>
    </source>
</reference>
<dbReference type="Proteomes" id="UP001085076">
    <property type="component" value="Miscellaneous, Linkage group lg10"/>
</dbReference>
<evidence type="ECO:0000313" key="3">
    <source>
        <dbReference type="Proteomes" id="UP001085076"/>
    </source>
</evidence>
<organism evidence="2 3">
    <name type="scientific">Dioscorea zingiberensis</name>
    <dbReference type="NCBI Taxonomy" id="325984"/>
    <lineage>
        <taxon>Eukaryota</taxon>
        <taxon>Viridiplantae</taxon>
        <taxon>Streptophyta</taxon>
        <taxon>Embryophyta</taxon>
        <taxon>Tracheophyta</taxon>
        <taxon>Spermatophyta</taxon>
        <taxon>Magnoliopsida</taxon>
        <taxon>Liliopsida</taxon>
        <taxon>Dioscoreales</taxon>
        <taxon>Dioscoreaceae</taxon>
        <taxon>Dioscorea</taxon>
    </lineage>
</organism>
<dbReference type="AlphaFoldDB" id="A0A9D5H448"/>
<accession>A0A9D5H448</accession>
<feature type="region of interest" description="Disordered" evidence="1">
    <location>
        <begin position="43"/>
        <end position="63"/>
    </location>
</feature>
<sequence length="137" mass="15385">MLESEFPFCDQSNFFASYARLSTRECSAKCVYAIIKRKKRLQGDGRLAGGDPASNHRGGSVEAKHRSLILKACCSMVDVKEDELEKLYEKQNRKAALWKANDEGVGFEVNRVDGLPIKTLDGELRYRTGDQSLEPEP</sequence>
<evidence type="ECO:0000256" key="1">
    <source>
        <dbReference type="SAM" id="MobiDB-lite"/>
    </source>
</evidence>
<name>A0A9D5H448_9LILI</name>
<evidence type="ECO:0000313" key="2">
    <source>
        <dbReference type="EMBL" id="KAJ0962476.1"/>
    </source>
</evidence>
<reference evidence="2" key="1">
    <citation type="submission" date="2021-03" db="EMBL/GenBank/DDBJ databases">
        <authorList>
            <person name="Li Z."/>
            <person name="Yang C."/>
        </authorList>
    </citation>
    <scope>NUCLEOTIDE SEQUENCE</scope>
    <source>
        <strain evidence="2">Dzin_1.0</strain>
        <tissue evidence="2">Leaf</tissue>
    </source>
</reference>
<dbReference type="EMBL" id="JAGGNH010000010">
    <property type="protein sequence ID" value="KAJ0962476.1"/>
    <property type="molecule type" value="Genomic_DNA"/>
</dbReference>
<gene>
    <name evidence="2" type="ORF">J5N97_030304</name>
</gene>
<keyword evidence="3" id="KW-1185">Reference proteome</keyword>